<gene>
    <name evidence="11" type="ORF">BV898_16751</name>
</gene>
<feature type="transmembrane region" description="Helical" evidence="9">
    <location>
        <begin position="345"/>
        <end position="370"/>
    </location>
</feature>
<dbReference type="AlphaFoldDB" id="A0A9X6RLE7"/>
<feature type="region of interest" description="Disordered" evidence="8">
    <location>
        <begin position="254"/>
        <end position="305"/>
    </location>
</feature>
<dbReference type="GO" id="GO:0005886">
    <property type="term" value="C:plasma membrane"/>
    <property type="evidence" value="ECO:0007669"/>
    <property type="project" value="TreeGrafter"/>
</dbReference>
<dbReference type="InterPro" id="IPR000276">
    <property type="entry name" value="GPCR_Rhodpsn"/>
</dbReference>
<dbReference type="Gene3D" id="1.20.1070.10">
    <property type="entry name" value="Rhodopsin 7-helix transmembrane proteins"/>
    <property type="match status" value="1"/>
</dbReference>
<evidence type="ECO:0000256" key="6">
    <source>
        <dbReference type="ARBA" id="ARBA00023170"/>
    </source>
</evidence>
<dbReference type="SUPFAM" id="SSF81321">
    <property type="entry name" value="Family A G protein-coupled receptor-like"/>
    <property type="match status" value="1"/>
</dbReference>
<feature type="transmembrane region" description="Helical" evidence="9">
    <location>
        <begin position="111"/>
        <end position="131"/>
    </location>
</feature>
<dbReference type="PRINTS" id="PR00237">
    <property type="entry name" value="GPCRRHODOPSN"/>
</dbReference>
<evidence type="ECO:0000313" key="11">
    <source>
        <dbReference type="EMBL" id="OWA52293.1"/>
    </source>
</evidence>
<evidence type="ECO:0000259" key="10">
    <source>
        <dbReference type="PROSITE" id="PS50262"/>
    </source>
</evidence>
<feature type="transmembrane region" description="Helical" evidence="9">
    <location>
        <begin position="203"/>
        <end position="225"/>
    </location>
</feature>
<keyword evidence="3 9" id="KW-1133">Transmembrane helix</keyword>
<dbReference type="Proteomes" id="UP000192578">
    <property type="component" value="Unassembled WGS sequence"/>
</dbReference>
<evidence type="ECO:0000256" key="9">
    <source>
        <dbReference type="SAM" id="Phobius"/>
    </source>
</evidence>
<feature type="compositionally biased region" description="Polar residues" evidence="8">
    <location>
        <begin position="254"/>
        <end position="266"/>
    </location>
</feature>
<keyword evidence="5 9" id="KW-0472">Membrane</keyword>
<evidence type="ECO:0000256" key="1">
    <source>
        <dbReference type="ARBA" id="ARBA00004141"/>
    </source>
</evidence>
<proteinExistence type="predicted"/>
<organism evidence="11 12">
    <name type="scientific">Hypsibius exemplaris</name>
    <name type="common">Freshwater tardigrade</name>
    <dbReference type="NCBI Taxonomy" id="2072580"/>
    <lineage>
        <taxon>Eukaryota</taxon>
        <taxon>Metazoa</taxon>
        <taxon>Ecdysozoa</taxon>
        <taxon>Tardigrada</taxon>
        <taxon>Eutardigrada</taxon>
        <taxon>Parachela</taxon>
        <taxon>Hypsibioidea</taxon>
        <taxon>Hypsibiidae</taxon>
        <taxon>Hypsibius</taxon>
    </lineage>
</organism>
<feature type="transmembrane region" description="Helical" evidence="9">
    <location>
        <begin position="70"/>
        <end position="91"/>
    </location>
</feature>
<reference evidence="12" key="1">
    <citation type="submission" date="2017-01" db="EMBL/GenBank/DDBJ databases">
        <title>Comparative genomics of anhydrobiosis in the tardigrade Hypsibius dujardini.</title>
        <authorList>
            <person name="Yoshida Y."/>
            <person name="Koutsovoulos G."/>
            <person name="Laetsch D."/>
            <person name="Stevens L."/>
            <person name="Kumar S."/>
            <person name="Horikawa D."/>
            <person name="Ishino K."/>
            <person name="Komine S."/>
            <person name="Tomita M."/>
            <person name="Blaxter M."/>
            <person name="Arakawa K."/>
        </authorList>
    </citation>
    <scope>NUCLEOTIDE SEQUENCE [LARGE SCALE GENOMIC DNA]</scope>
    <source>
        <strain evidence="12">Z151</strain>
    </source>
</reference>
<evidence type="ECO:0000256" key="8">
    <source>
        <dbReference type="SAM" id="MobiDB-lite"/>
    </source>
</evidence>
<keyword evidence="12" id="KW-1185">Reference proteome</keyword>
<dbReference type="EMBL" id="MTYJ01000261">
    <property type="protein sequence ID" value="OWA52293.1"/>
    <property type="molecule type" value="Genomic_DNA"/>
</dbReference>
<dbReference type="GO" id="GO:0008188">
    <property type="term" value="F:neuropeptide receptor activity"/>
    <property type="evidence" value="ECO:0007669"/>
    <property type="project" value="TreeGrafter"/>
</dbReference>
<feature type="transmembrane region" description="Helical" evidence="9">
    <location>
        <begin position="313"/>
        <end position="333"/>
    </location>
</feature>
<feature type="domain" description="G-protein coupled receptors family 1 profile" evidence="10">
    <location>
        <begin position="51"/>
        <end position="366"/>
    </location>
</feature>
<dbReference type="OrthoDB" id="2101615at2759"/>
<keyword evidence="2 9" id="KW-0812">Transmembrane</keyword>
<evidence type="ECO:0000256" key="3">
    <source>
        <dbReference type="ARBA" id="ARBA00022989"/>
    </source>
</evidence>
<keyword evidence="4" id="KW-0297">G-protein coupled receptor</keyword>
<keyword evidence="7" id="KW-0807">Transducer</keyword>
<dbReference type="PANTHER" id="PTHR24238:SF57">
    <property type="entry name" value="G-PROTEIN COUPLED RECEPTOR 83"/>
    <property type="match status" value="1"/>
</dbReference>
<evidence type="ECO:0000256" key="4">
    <source>
        <dbReference type="ARBA" id="ARBA00023040"/>
    </source>
</evidence>
<dbReference type="Pfam" id="PF00001">
    <property type="entry name" value="7tm_1"/>
    <property type="match status" value="1"/>
</dbReference>
<dbReference type="PROSITE" id="PS50262">
    <property type="entry name" value="G_PROTEIN_RECEP_F1_2"/>
    <property type="match status" value="1"/>
</dbReference>
<evidence type="ECO:0000256" key="7">
    <source>
        <dbReference type="ARBA" id="ARBA00023224"/>
    </source>
</evidence>
<evidence type="ECO:0000256" key="2">
    <source>
        <dbReference type="ARBA" id="ARBA00022692"/>
    </source>
</evidence>
<dbReference type="InterPro" id="IPR017452">
    <property type="entry name" value="GPCR_Rhodpsn_7TM"/>
</dbReference>
<sequence>MQRPQNFTLENATISGSNTTVSINSTESLTTATWSPASVISSVLLVTGMAGNLILLYGFSRDRVTLITPFNVYIVNLLLADLLDILFQYPFDIVNGLYPRWDLGERLCTVYMYGVWVGGAATTNAHLLIAVNRIWAVSWPHSYHHRHSIRTATVICCAMWLLAYVTVWPWVILDALFYRLPVETNGCMVNQPGQFIYSCFVEIGVYDCPNAVILMVLPVVMRTMWLRKRWQRRPRPATMRLKMTDFAIRGGHVASSSATQPRTNMSRSREALSAPGNTATDGPAASGSLPASRADAVMRRPSRRNRERSNGNLVLIVLTCSMLVTYTATNAIYTASVFVVDYDWMTLFVVANVLWSLQPTINSISFVATIPDLRKAVFAMFH</sequence>
<name>A0A9X6RLE7_HYPEX</name>
<dbReference type="CDD" id="cd00637">
    <property type="entry name" value="7tm_classA_rhodopsin-like"/>
    <property type="match status" value="1"/>
</dbReference>
<protein>
    <recommendedName>
        <fullName evidence="10">G-protein coupled receptors family 1 profile domain-containing protein</fullName>
    </recommendedName>
</protein>
<feature type="transmembrane region" description="Helical" evidence="9">
    <location>
        <begin position="152"/>
        <end position="171"/>
    </location>
</feature>
<comment type="caution">
    <text evidence="11">The sequence shown here is derived from an EMBL/GenBank/DDBJ whole genome shotgun (WGS) entry which is preliminary data.</text>
</comment>
<feature type="transmembrane region" description="Helical" evidence="9">
    <location>
        <begin position="37"/>
        <end position="58"/>
    </location>
</feature>
<accession>A0A9X6RLE7</accession>
<dbReference type="PANTHER" id="PTHR24238">
    <property type="entry name" value="G-PROTEIN COUPLED RECEPTOR"/>
    <property type="match status" value="1"/>
</dbReference>
<comment type="subcellular location">
    <subcellularLocation>
        <location evidence="1">Membrane</location>
        <topology evidence="1">Multi-pass membrane protein</topology>
    </subcellularLocation>
</comment>
<evidence type="ECO:0000313" key="12">
    <source>
        <dbReference type="Proteomes" id="UP000192578"/>
    </source>
</evidence>
<evidence type="ECO:0000256" key="5">
    <source>
        <dbReference type="ARBA" id="ARBA00023136"/>
    </source>
</evidence>
<keyword evidence="6" id="KW-0675">Receptor</keyword>